<feature type="domain" description="CobQ/CobB/MinD/ParA nucleotide binding" evidence="2">
    <location>
        <begin position="6"/>
        <end position="209"/>
    </location>
</feature>
<dbReference type="GO" id="GO:0005829">
    <property type="term" value="C:cytosol"/>
    <property type="evidence" value="ECO:0007669"/>
    <property type="project" value="TreeGrafter"/>
</dbReference>
<evidence type="ECO:0000256" key="1">
    <source>
        <dbReference type="SAM" id="MobiDB-lite"/>
    </source>
</evidence>
<dbReference type="GeneID" id="35002740"/>
<dbReference type="InterPro" id="IPR050625">
    <property type="entry name" value="ParA/MinD_ATPase"/>
</dbReference>
<feature type="compositionally biased region" description="Acidic residues" evidence="1">
    <location>
        <begin position="437"/>
        <end position="447"/>
    </location>
</feature>
<keyword evidence="4" id="KW-1185">Reference proteome</keyword>
<dbReference type="InterPro" id="IPR027417">
    <property type="entry name" value="P-loop_NTPase"/>
</dbReference>
<feature type="compositionally biased region" description="Basic and acidic residues" evidence="1">
    <location>
        <begin position="371"/>
        <end position="381"/>
    </location>
</feature>
<dbReference type="PANTHER" id="PTHR43384">
    <property type="entry name" value="SEPTUM SITE-DETERMINING PROTEIN MIND HOMOLOG, CHLOROPLASTIC-RELATED"/>
    <property type="match status" value="1"/>
</dbReference>
<evidence type="ECO:0000313" key="3">
    <source>
        <dbReference type="EMBL" id="SEI46698.1"/>
    </source>
</evidence>
<dbReference type="GO" id="GO:0016887">
    <property type="term" value="F:ATP hydrolysis activity"/>
    <property type="evidence" value="ECO:0007669"/>
    <property type="project" value="TreeGrafter"/>
</dbReference>
<name>A0A1H6QSE6_9EURY</name>
<protein>
    <submittedName>
        <fullName evidence="3">Septum site-determining protein MinD</fullName>
    </submittedName>
</protein>
<dbReference type="OrthoDB" id="31168at2157"/>
<feature type="compositionally biased region" description="Acidic residues" evidence="1">
    <location>
        <begin position="511"/>
        <end position="530"/>
    </location>
</feature>
<dbReference type="InterPro" id="IPR002586">
    <property type="entry name" value="CobQ/CobB/MinD/ParA_Nub-bd_dom"/>
</dbReference>
<dbReference type="Gene3D" id="3.40.50.300">
    <property type="entry name" value="P-loop containing nucleotide triphosphate hydrolases"/>
    <property type="match status" value="1"/>
</dbReference>
<gene>
    <name evidence="3" type="ORF">SAMN05444271_1018</name>
</gene>
<dbReference type="GO" id="GO:0051782">
    <property type="term" value="P:negative regulation of cell division"/>
    <property type="evidence" value="ECO:0007669"/>
    <property type="project" value="TreeGrafter"/>
</dbReference>
<evidence type="ECO:0000259" key="2">
    <source>
        <dbReference type="Pfam" id="PF01656"/>
    </source>
</evidence>
<accession>A0A2H4Q2W8</accession>
<evidence type="ECO:0000313" key="4">
    <source>
        <dbReference type="Proteomes" id="UP000198888"/>
    </source>
</evidence>
<dbReference type="KEGG" id="hae:halTADL_1956"/>
<dbReference type="Pfam" id="PF01656">
    <property type="entry name" value="CbiA"/>
    <property type="match status" value="1"/>
</dbReference>
<reference evidence="3 4" key="1">
    <citation type="submission" date="2016-10" db="EMBL/GenBank/DDBJ databases">
        <authorList>
            <person name="de Groot N.N."/>
        </authorList>
    </citation>
    <scope>NUCLEOTIDE SEQUENCE [LARGE SCALE GENOMIC DNA]</scope>
    <source>
        <strain evidence="3 4">DSM 22187</strain>
    </source>
</reference>
<organism evidence="3 4">
    <name type="scientific">Halohasta litchfieldiae</name>
    <dbReference type="NCBI Taxonomy" id="1073996"/>
    <lineage>
        <taxon>Archaea</taxon>
        <taxon>Methanobacteriati</taxon>
        <taxon>Methanobacteriota</taxon>
        <taxon>Stenosarchaea group</taxon>
        <taxon>Halobacteria</taxon>
        <taxon>Halobacteriales</taxon>
        <taxon>Haloferacaceae</taxon>
        <taxon>Halohasta</taxon>
    </lineage>
</organism>
<feature type="compositionally biased region" description="Low complexity" evidence="1">
    <location>
        <begin position="310"/>
        <end position="320"/>
    </location>
</feature>
<feature type="compositionally biased region" description="Polar residues" evidence="1">
    <location>
        <begin position="248"/>
        <end position="258"/>
    </location>
</feature>
<dbReference type="SUPFAM" id="SSF52540">
    <property type="entry name" value="P-loop containing nucleoside triphosphate hydrolases"/>
    <property type="match status" value="1"/>
</dbReference>
<dbReference type="PANTHER" id="PTHR43384:SF10">
    <property type="entry name" value="ATPASE INVOLVED IN CHROMOSOME PARTITIONING, PARA_MIND FAMILY"/>
    <property type="match status" value="1"/>
</dbReference>
<sequence length="542" mass="54557">MARVYAIASAKGGVGKTTTTANLGATLAGAGADVVVIDGDIGMANLGAALGVRPHGATLHDALSGSVEPVAAAYEGPAGLTVVPGDTSLEAFSAADPQQLQSVVDAFDDADYILIDVGAGVSHETSVPLSVADAVILVSTAERDALVDTEKTRQLTDRLGGVVAGAVLTRTDEGAPIEEIVSGTLTAEVLATIPEDEAVRESIAVGEPLLSYGPHSDAAAAYRQLATTLTGIELSSPADPSAVDSGSDAETGSGSVTVDSDAEPDSEPAASTPATDATNDTAPDSGGSGGSAPAVEDDDRSTATAEGGVTIDTGTDSAGDADTEQNGSDDEHNVVNPFAATPKEDVPDQPAEGESKWAEAATGTGGDADSDDIRIDSKGDYDASNLEAGSSADTGASDIEIESTDRDPTDHSDDGIEVQPESDEESVPQDAIPFGGDDGDDDADPADDTSQTTVLGAELDAEAAEAESTAATETNDADNSDDTDDTDDSDDGPLIPDAEETAAANAGSAVDDSDEGVDETEADDDDNEDNEEKRGFFSRLFR</sequence>
<dbReference type="EMBL" id="FNYR01000001">
    <property type="protein sequence ID" value="SEI46698.1"/>
    <property type="molecule type" value="Genomic_DNA"/>
</dbReference>
<dbReference type="AlphaFoldDB" id="A0A1H6QSE6"/>
<accession>A0A1H6QSE6</accession>
<feature type="compositionally biased region" description="Low complexity" evidence="1">
    <location>
        <begin position="267"/>
        <end position="285"/>
    </location>
</feature>
<dbReference type="GO" id="GO:0009898">
    <property type="term" value="C:cytoplasmic side of plasma membrane"/>
    <property type="evidence" value="ECO:0007669"/>
    <property type="project" value="TreeGrafter"/>
</dbReference>
<feature type="compositionally biased region" description="Basic and acidic residues" evidence="1">
    <location>
        <begin position="403"/>
        <end position="414"/>
    </location>
</feature>
<feature type="compositionally biased region" description="Acidic residues" evidence="1">
    <location>
        <begin position="475"/>
        <end position="491"/>
    </location>
</feature>
<proteinExistence type="predicted"/>
<dbReference type="STRING" id="1073996.SAMN05444271_1018"/>
<dbReference type="RefSeq" id="WP_089670528.1">
    <property type="nucleotide sequence ID" value="NZ_CP024845.1"/>
</dbReference>
<dbReference type="GO" id="GO:0005524">
    <property type="term" value="F:ATP binding"/>
    <property type="evidence" value="ECO:0007669"/>
    <property type="project" value="TreeGrafter"/>
</dbReference>
<feature type="region of interest" description="Disordered" evidence="1">
    <location>
        <begin position="235"/>
        <end position="542"/>
    </location>
</feature>
<dbReference type="Proteomes" id="UP000198888">
    <property type="component" value="Unassembled WGS sequence"/>
</dbReference>